<feature type="transmembrane region" description="Helical" evidence="7">
    <location>
        <begin position="174"/>
        <end position="196"/>
    </location>
</feature>
<name>A0A917PN46_9MICO</name>
<feature type="transmembrane region" description="Helical" evidence="7">
    <location>
        <begin position="64"/>
        <end position="84"/>
    </location>
</feature>
<feature type="transmembrane region" description="Helical" evidence="7">
    <location>
        <begin position="379"/>
        <end position="407"/>
    </location>
</feature>
<dbReference type="GO" id="GO:0005886">
    <property type="term" value="C:plasma membrane"/>
    <property type="evidence" value="ECO:0007669"/>
    <property type="project" value="UniProtKB-SubCell"/>
</dbReference>
<proteinExistence type="predicted"/>
<keyword evidence="5 7" id="KW-0472">Membrane</keyword>
<reference evidence="8" key="2">
    <citation type="submission" date="2020-09" db="EMBL/GenBank/DDBJ databases">
        <authorList>
            <person name="Sun Q."/>
            <person name="Zhou Y."/>
        </authorList>
    </citation>
    <scope>NUCLEOTIDE SEQUENCE</scope>
    <source>
        <strain evidence="8">CGMCC 1.8984</strain>
    </source>
</reference>
<dbReference type="PANTHER" id="PTHR42770:SF16">
    <property type="entry name" value="AMINO ACID PERMEASE"/>
    <property type="match status" value="1"/>
</dbReference>
<organism evidence="8 9">
    <name type="scientific">Agromyces bauzanensis</name>
    <dbReference type="NCBI Taxonomy" id="1308924"/>
    <lineage>
        <taxon>Bacteria</taxon>
        <taxon>Bacillati</taxon>
        <taxon>Actinomycetota</taxon>
        <taxon>Actinomycetes</taxon>
        <taxon>Micrococcales</taxon>
        <taxon>Microbacteriaceae</taxon>
        <taxon>Agromyces</taxon>
    </lineage>
</organism>
<dbReference type="InterPro" id="IPR050367">
    <property type="entry name" value="APC_superfamily"/>
</dbReference>
<dbReference type="RefSeq" id="WP_188743752.1">
    <property type="nucleotide sequence ID" value="NZ_BAABFW010000017.1"/>
</dbReference>
<protein>
    <submittedName>
        <fullName evidence="8">Amino acid transporter</fullName>
    </submittedName>
</protein>
<keyword evidence="3 7" id="KW-0812">Transmembrane</keyword>
<sequence>MTATNQSPGVSAGTDRTPHGRTLTGSLGVTAIVFMVVAAASPLTVVGGAAPLGILLGNGVGFPAMYAISAVVLLLFSVGLATMAKHVPRPGAFFTFVGYGLGRPMGLATAYLALLTYTTIQVSVYGYLGYILEVTIAGLGGLDLPWYLYALAMIGAVGILGYRHIELSSKVLGVLLVGEILIVLALVAAVVFSGGAEGLSLAPFEPANVVSGAPGVGLMFAIAAFIGFEATAIFRDEAKDPSRTIPIATYVAVIGIGIFYTLATWGLVMAWGPSEVVDVAAQDPGAMVIITTLNYLGPIGEIVINILLITSMFACVLSFHNVITRYQHSMSAAGVLPHRLGDVHHKHLSPYTSSLVQTITAGVFVIAFAVLGLDPVLQVFTWFAGVATLAIAILMAITSIAVIVYFTRKRRGVASLWHTVIAPALGLVGLVGSAVVITAYFPMLVGDVDATGVPTFGALSLSLIAVILLVPVAGYVQALLLKARDPQAYERITAAIGG</sequence>
<reference evidence="8" key="1">
    <citation type="journal article" date="2014" name="Int. J. Syst. Evol. Microbiol.">
        <title>Complete genome sequence of Corynebacterium casei LMG S-19264T (=DSM 44701T), isolated from a smear-ripened cheese.</title>
        <authorList>
            <consortium name="US DOE Joint Genome Institute (JGI-PGF)"/>
            <person name="Walter F."/>
            <person name="Albersmeier A."/>
            <person name="Kalinowski J."/>
            <person name="Ruckert C."/>
        </authorList>
    </citation>
    <scope>NUCLEOTIDE SEQUENCE</scope>
    <source>
        <strain evidence="8">CGMCC 1.8984</strain>
    </source>
</reference>
<comment type="caution">
    <text evidence="8">The sequence shown here is derived from an EMBL/GenBank/DDBJ whole genome shotgun (WGS) entry which is preliminary data.</text>
</comment>
<evidence type="ECO:0000256" key="7">
    <source>
        <dbReference type="SAM" id="Phobius"/>
    </source>
</evidence>
<dbReference type="AlphaFoldDB" id="A0A917PN46"/>
<dbReference type="GO" id="GO:0022857">
    <property type="term" value="F:transmembrane transporter activity"/>
    <property type="evidence" value="ECO:0007669"/>
    <property type="project" value="InterPro"/>
</dbReference>
<evidence type="ECO:0000256" key="4">
    <source>
        <dbReference type="ARBA" id="ARBA00022989"/>
    </source>
</evidence>
<feature type="transmembrane region" description="Helical" evidence="7">
    <location>
        <begin position="419"/>
        <end position="441"/>
    </location>
</feature>
<feature type="region of interest" description="Disordered" evidence="6">
    <location>
        <begin position="1"/>
        <end position="21"/>
    </location>
</feature>
<keyword evidence="4 7" id="KW-1133">Transmembrane helix</keyword>
<evidence type="ECO:0000313" key="8">
    <source>
        <dbReference type="EMBL" id="GGJ85558.1"/>
    </source>
</evidence>
<gene>
    <name evidence="8" type="ORF">GCM10011372_24830</name>
</gene>
<accession>A0A917PN46</accession>
<keyword evidence="9" id="KW-1185">Reference proteome</keyword>
<dbReference type="PIRSF" id="PIRSF006060">
    <property type="entry name" value="AA_transporter"/>
    <property type="match status" value="1"/>
</dbReference>
<feature type="transmembrane region" description="Helical" evidence="7">
    <location>
        <begin position="355"/>
        <end position="373"/>
    </location>
</feature>
<dbReference type="PANTHER" id="PTHR42770">
    <property type="entry name" value="AMINO ACID TRANSPORTER-RELATED"/>
    <property type="match status" value="1"/>
</dbReference>
<feature type="transmembrane region" description="Helical" evidence="7">
    <location>
        <begin position="26"/>
        <end position="52"/>
    </location>
</feature>
<comment type="subcellular location">
    <subcellularLocation>
        <location evidence="1">Cell membrane</location>
        <topology evidence="1">Multi-pass membrane protein</topology>
    </subcellularLocation>
</comment>
<dbReference type="Pfam" id="PF13520">
    <property type="entry name" value="AA_permease_2"/>
    <property type="match status" value="1"/>
</dbReference>
<evidence type="ECO:0000256" key="2">
    <source>
        <dbReference type="ARBA" id="ARBA00022475"/>
    </source>
</evidence>
<evidence type="ECO:0000256" key="5">
    <source>
        <dbReference type="ARBA" id="ARBA00023136"/>
    </source>
</evidence>
<dbReference type="Gene3D" id="1.20.1740.10">
    <property type="entry name" value="Amino acid/polyamine transporter I"/>
    <property type="match status" value="1"/>
</dbReference>
<keyword evidence="2" id="KW-1003">Cell membrane</keyword>
<evidence type="ECO:0000256" key="3">
    <source>
        <dbReference type="ARBA" id="ARBA00022692"/>
    </source>
</evidence>
<evidence type="ECO:0000256" key="6">
    <source>
        <dbReference type="SAM" id="MobiDB-lite"/>
    </source>
</evidence>
<feature type="transmembrane region" description="Helical" evidence="7">
    <location>
        <begin position="216"/>
        <end position="235"/>
    </location>
</feature>
<feature type="transmembrane region" description="Helical" evidence="7">
    <location>
        <begin position="247"/>
        <end position="268"/>
    </location>
</feature>
<dbReference type="InterPro" id="IPR002293">
    <property type="entry name" value="AA/rel_permease1"/>
</dbReference>
<evidence type="ECO:0000313" key="9">
    <source>
        <dbReference type="Proteomes" id="UP000636956"/>
    </source>
</evidence>
<feature type="transmembrane region" description="Helical" evidence="7">
    <location>
        <begin position="302"/>
        <end position="323"/>
    </location>
</feature>
<feature type="transmembrane region" description="Helical" evidence="7">
    <location>
        <begin position="461"/>
        <end position="481"/>
    </location>
</feature>
<dbReference type="EMBL" id="BMMD01000014">
    <property type="protein sequence ID" value="GGJ85558.1"/>
    <property type="molecule type" value="Genomic_DNA"/>
</dbReference>
<feature type="transmembrane region" description="Helical" evidence="7">
    <location>
        <begin position="144"/>
        <end position="162"/>
    </location>
</feature>
<dbReference type="Proteomes" id="UP000636956">
    <property type="component" value="Unassembled WGS sequence"/>
</dbReference>
<evidence type="ECO:0000256" key="1">
    <source>
        <dbReference type="ARBA" id="ARBA00004651"/>
    </source>
</evidence>